<reference evidence="2 3" key="1">
    <citation type="submission" date="2020-08" db="EMBL/GenBank/DDBJ databases">
        <title>Sequencing the genomes of 1000 actinobacteria strains.</title>
        <authorList>
            <person name="Klenk H.-P."/>
        </authorList>
    </citation>
    <scope>NUCLEOTIDE SEQUENCE [LARGE SCALE GENOMIC DNA]</scope>
    <source>
        <strain evidence="2 3">DSM 17294</strain>
    </source>
</reference>
<dbReference type="EMBL" id="JACHNF010000001">
    <property type="protein sequence ID" value="MBB5982522.1"/>
    <property type="molecule type" value="Genomic_DNA"/>
</dbReference>
<sequence length="209" mass="21190">MPKNTAEREKWKTAALPRHIRPRGTLVAAIATIGLLVTACGNDGGKDGGNDGAGGVAAASPGTSESAKPGGGAEKNSPLAYSKCMRANGVTNFPDPDPNGGLKIDGDKVGLGTPAYEKAAETCKQYNAAPAPEAPADREAALAYAKCMRENGVPKFPDPNAEGGTDLDRGALGVDITGPVFKKADDKCKEVLRNGGKGAEDGAKNTQGG</sequence>
<evidence type="ECO:0000256" key="1">
    <source>
        <dbReference type="SAM" id="MobiDB-lite"/>
    </source>
</evidence>
<accession>A0A841DV76</accession>
<gene>
    <name evidence="2" type="ORF">HDA44_005863</name>
</gene>
<protein>
    <submittedName>
        <fullName evidence="2">Uncharacterized protein</fullName>
    </submittedName>
</protein>
<organism evidence="2 3">
    <name type="scientific">Kribbella solani</name>
    <dbReference type="NCBI Taxonomy" id="236067"/>
    <lineage>
        <taxon>Bacteria</taxon>
        <taxon>Bacillati</taxon>
        <taxon>Actinomycetota</taxon>
        <taxon>Actinomycetes</taxon>
        <taxon>Propionibacteriales</taxon>
        <taxon>Kribbellaceae</taxon>
        <taxon>Kribbella</taxon>
    </lineage>
</organism>
<dbReference type="Proteomes" id="UP000558997">
    <property type="component" value="Unassembled WGS sequence"/>
</dbReference>
<feature type="region of interest" description="Disordered" evidence="1">
    <location>
        <begin position="152"/>
        <end position="173"/>
    </location>
</feature>
<evidence type="ECO:0000313" key="3">
    <source>
        <dbReference type="Proteomes" id="UP000558997"/>
    </source>
</evidence>
<dbReference type="AlphaFoldDB" id="A0A841DV76"/>
<name>A0A841DV76_9ACTN</name>
<evidence type="ECO:0000313" key="2">
    <source>
        <dbReference type="EMBL" id="MBB5982522.1"/>
    </source>
</evidence>
<proteinExistence type="predicted"/>
<dbReference type="RefSeq" id="WP_184839809.1">
    <property type="nucleotide sequence ID" value="NZ_BAAAVN010000026.1"/>
</dbReference>
<keyword evidence="3" id="KW-1185">Reference proteome</keyword>
<feature type="region of interest" description="Disordered" evidence="1">
    <location>
        <begin position="41"/>
        <end position="79"/>
    </location>
</feature>
<comment type="caution">
    <text evidence="2">The sequence shown here is derived from an EMBL/GenBank/DDBJ whole genome shotgun (WGS) entry which is preliminary data.</text>
</comment>